<evidence type="ECO:0000256" key="3">
    <source>
        <dbReference type="ARBA" id="ARBA00023015"/>
    </source>
</evidence>
<dbReference type="SUPFAM" id="SSF46894">
    <property type="entry name" value="C-terminal effector domain of the bipartite response regulators"/>
    <property type="match status" value="1"/>
</dbReference>
<dbReference type="Pfam" id="PF03704">
    <property type="entry name" value="BTAD"/>
    <property type="match status" value="1"/>
</dbReference>
<dbReference type="Gene3D" id="1.10.10.10">
    <property type="entry name" value="Winged helix-like DNA-binding domain superfamily/Winged helix DNA-binding domain"/>
    <property type="match status" value="1"/>
</dbReference>
<evidence type="ECO:0000259" key="8">
    <source>
        <dbReference type="PROSITE" id="PS51755"/>
    </source>
</evidence>
<feature type="DNA-binding region" description="OmpR/PhoB-type" evidence="6">
    <location>
        <begin position="1"/>
        <end position="104"/>
    </location>
</feature>
<comment type="similarity">
    <text evidence="1">Belongs to the AfsR/DnrI/RedD regulatory family.</text>
</comment>
<sequence length="960" mass="104763">MHHGTRFTLLGPLAAERHGTDLPLGGARQRAALGYLLLYPNQVVATSRLITALWGESAPVSARKVLQNTVWRLRRLFDADDRRDRTSRTRVELLTRAPGYLLRVAPEQIDLHRFRGLAAEGRQELDAGSPESASQLWRDALHLWRGPVLADLVEDGITWPELKAIANARLDLLEDHFDNELALGRHEAIAAELQVTARAEPRRERLLGLLMLTLYRCGRHTEALETFDRARLALIEELGLEPGHELRDLRQSILTHDPALLYAPRTRITALPPPRPAAPGATPVAAGRTGPPDAAQDPRPTGPPGNPAAARPAVPERREEAAVTEHKEVTAVFVRVAFAPRAEYADPEDVEAATERVDSAIRFEIARFGGVLTTRLGSLWVAVFGARRTRDDDPVRAVSAAMAVRHHVEASSGMVPGAVVRAAVATGPALVRGRTGAGAAPRVTGAILDMCHSVLPLISAHEVWVGDETRRQTARAIAYRRAGAASNAWAATGIRLPGEPPVAGSLLGRSRELDTIVGLFRTGKRPSPALVVADAGMGKSRMIDEFEHVLRSTAGTEPRPLVVRLPPRLVDTSLLPLIADGLCDCCDITPDHTPEEARERLRQAIRRAVRTERDTEWMLARLHAAFGSVPEHGAPTDLDTIVTAWWRLLEHTALERPVAVLIDDLHTADDTILELVGRHVTPSAASELFVLATARPELAERRSLYTADERNVTMVSMSRLPDAVIDRLIRTLLDEHGLPEYAGDAEHSNEVAAEARVLLVSLAAGNPLLAHEFVKAFVGHVREGEPCAVDREPHDLAARLLPNAVRRVVAARLDHLPDYARSVLRDAAVVGDTVWPGAVAAASDRDPAETEAALDMLAHYGLLTRVTAGELRDEAQYVFRYGPVRHVAYTRVPRAVRIATQTRVAQWLESQEDPDALRKLTASGPASRELVRLAALTERLRIRPAGGAPGTTWHGDWGTV</sequence>
<evidence type="ECO:0000256" key="7">
    <source>
        <dbReference type="SAM" id="MobiDB-lite"/>
    </source>
</evidence>
<dbReference type="Gene3D" id="1.25.40.10">
    <property type="entry name" value="Tetratricopeptide repeat domain"/>
    <property type="match status" value="1"/>
</dbReference>
<dbReference type="Pfam" id="PF13191">
    <property type="entry name" value="AAA_16"/>
    <property type="match status" value="1"/>
</dbReference>
<dbReference type="InterPro" id="IPR011990">
    <property type="entry name" value="TPR-like_helical_dom_sf"/>
</dbReference>
<dbReference type="Gene3D" id="3.30.70.1230">
    <property type="entry name" value="Nucleotide cyclase"/>
    <property type="match status" value="1"/>
</dbReference>
<gene>
    <name evidence="9" type="ORF">AB0C36_23235</name>
</gene>
<evidence type="ECO:0000313" key="10">
    <source>
        <dbReference type="Proteomes" id="UP001551482"/>
    </source>
</evidence>
<dbReference type="EMBL" id="JBEZFP010000063">
    <property type="protein sequence ID" value="MEU8136411.1"/>
    <property type="molecule type" value="Genomic_DNA"/>
</dbReference>
<keyword evidence="4 6" id="KW-0238">DNA-binding</keyword>
<dbReference type="PANTHER" id="PTHR35807:SF1">
    <property type="entry name" value="TRANSCRIPTIONAL REGULATOR REDD"/>
    <property type="match status" value="1"/>
</dbReference>
<organism evidence="9 10">
    <name type="scientific">Streptodolium elevatio</name>
    <dbReference type="NCBI Taxonomy" id="3157996"/>
    <lineage>
        <taxon>Bacteria</taxon>
        <taxon>Bacillati</taxon>
        <taxon>Actinomycetota</taxon>
        <taxon>Actinomycetes</taxon>
        <taxon>Kitasatosporales</taxon>
        <taxon>Streptomycetaceae</taxon>
        <taxon>Streptodolium</taxon>
    </lineage>
</organism>
<evidence type="ECO:0000256" key="4">
    <source>
        <dbReference type="ARBA" id="ARBA00023125"/>
    </source>
</evidence>
<feature type="region of interest" description="Disordered" evidence="7">
    <location>
        <begin position="268"/>
        <end position="324"/>
    </location>
</feature>
<dbReference type="PANTHER" id="PTHR35807">
    <property type="entry name" value="TRANSCRIPTIONAL REGULATOR REDD-RELATED"/>
    <property type="match status" value="1"/>
</dbReference>
<dbReference type="SUPFAM" id="SSF52540">
    <property type="entry name" value="P-loop containing nucleoside triphosphate hydrolases"/>
    <property type="match status" value="1"/>
</dbReference>
<name>A0ABV3DKW9_9ACTN</name>
<dbReference type="SMART" id="SM01043">
    <property type="entry name" value="BTAD"/>
    <property type="match status" value="1"/>
</dbReference>
<dbReference type="InterPro" id="IPR041664">
    <property type="entry name" value="AAA_16"/>
</dbReference>
<dbReference type="InterPro" id="IPR016032">
    <property type="entry name" value="Sig_transdc_resp-reg_C-effctor"/>
</dbReference>
<evidence type="ECO:0000256" key="5">
    <source>
        <dbReference type="ARBA" id="ARBA00023163"/>
    </source>
</evidence>
<evidence type="ECO:0000256" key="1">
    <source>
        <dbReference type="ARBA" id="ARBA00005820"/>
    </source>
</evidence>
<reference evidence="9 10" key="1">
    <citation type="submission" date="2024-06" db="EMBL/GenBank/DDBJ databases">
        <title>The Natural Products Discovery Center: Release of the First 8490 Sequenced Strains for Exploring Actinobacteria Biosynthetic Diversity.</title>
        <authorList>
            <person name="Kalkreuter E."/>
            <person name="Kautsar S.A."/>
            <person name="Yang D."/>
            <person name="Bader C.D."/>
            <person name="Teijaro C.N."/>
            <person name="Fluegel L."/>
            <person name="Davis C.M."/>
            <person name="Simpson J.R."/>
            <person name="Lauterbach L."/>
            <person name="Steele A.D."/>
            <person name="Gui C."/>
            <person name="Meng S."/>
            <person name="Li G."/>
            <person name="Viehrig K."/>
            <person name="Ye F."/>
            <person name="Su P."/>
            <person name="Kiefer A.F."/>
            <person name="Nichols A."/>
            <person name="Cepeda A.J."/>
            <person name="Yan W."/>
            <person name="Fan B."/>
            <person name="Jiang Y."/>
            <person name="Adhikari A."/>
            <person name="Zheng C.-J."/>
            <person name="Schuster L."/>
            <person name="Cowan T.M."/>
            <person name="Smanski M.J."/>
            <person name="Chevrette M.G."/>
            <person name="De Carvalho L.P.S."/>
            <person name="Shen B."/>
        </authorList>
    </citation>
    <scope>NUCLEOTIDE SEQUENCE [LARGE SCALE GENOMIC DNA]</scope>
    <source>
        <strain evidence="9 10">NPDC048946</strain>
    </source>
</reference>
<dbReference type="InterPro" id="IPR036388">
    <property type="entry name" value="WH-like_DNA-bd_sf"/>
</dbReference>
<dbReference type="InterPro" id="IPR051677">
    <property type="entry name" value="AfsR-DnrI-RedD_regulator"/>
</dbReference>
<feature type="domain" description="OmpR/PhoB-type" evidence="8">
    <location>
        <begin position="1"/>
        <end position="104"/>
    </location>
</feature>
<dbReference type="CDD" id="cd15831">
    <property type="entry name" value="BTAD"/>
    <property type="match status" value="1"/>
</dbReference>
<dbReference type="PROSITE" id="PS51755">
    <property type="entry name" value="OMPR_PHOB"/>
    <property type="match status" value="1"/>
</dbReference>
<evidence type="ECO:0000256" key="6">
    <source>
        <dbReference type="PROSITE-ProRule" id="PRU01091"/>
    </source>
</evidence>
<dbReference type="InterPro" id="IPR001867">
    <property type="entry name" value="OmpR/PhoB-type_DNA-bd"/>
</dbReference>
<feature type="compositionally biased region" description="Low complexity" evidence="7">
    <location>
        <begin position="278"/>
        <end position="292"/>
    </location>
</feature>
<evidence type="ECO:0000256" key="2">
    <source>
        <dbReference type="ARBA" id="ARBA00023012"/>
    </source>
</evidence>
<dbReference type="Proteomes" id="UP001551482">
    <property type="component" value="Unassembled WGS sequence"/>
</dbReference>
<keyword evidence="2" id="KW-0902">Two-component regulatory system</keyword>
<accession>A0ABV3DKW9</accession>
<dbReference type="InterPro" id="IPR005158">
    <property type="entry name" value="BTAD"/>
</dbReference>
<keyword evidence="10" id="KW-1185">Reference proteome</keyword>
<dbReference type="InterPro" id="IPR027417">
    <property type="entry name" value="P-loop_NTPase"/>
</dbReference>
<feature type="compositionally biased region" description="Basic and acidic residues" evidence="7">
    <location>
        <begin position="314"/>
        <end position="324"/>
    </location>
</feature>
<protein>
    <submittedName>
        <fullName evidence="9">BTAD domain-containing putative transcriptional regulator</fullName>
    </submittedName>
</protein>
<keyword evidence="5" id="KW-0804">Transcription</keyword>
<dbReference type="SUPFAM" id="SSF55073">
    <property type="entry name" value="Nucleotide cyclase"/>
    <property type="match status" value="1"/>
</dbReference>
<dbReference type="SMART" id="SM00862">
    <property type="entry name" value="Trans_reg_C"/>
    <property type="match status" value="1"/>
</dbReference>
<evidence type="ECO:0000313" key="9">
    <source>
        <dbReference type="EMBL" id="MEU8136411.1"/>
    </source>
</evidence>
<dbReference type="RefSeq" id="WP_358356904.1">
    <property type="nucleotide sequence ID" value="NZ_JBEZFP010000063.1"/>
</dbReference>
<comment type="caution">
    <text evidence="9">The sequence shown here is derived from an EMBL/GenBank/DDBJ whole genome shotgun (WGS) entry which is preliminary data.</text>
</comment>
<dbReference type="SUPFAM" id="SSF48452">
    <property type="entry name" value="TPR-like"/>
    <property type="match status" value="1"/>
</dbReference>
<keyword evidence="3" id="KW-0805">Transcription regulation</keyword>
<dbReference type="InterPro" id="IPR029787">
    <property type="entry name" value="Nucleotide_cyclase"/>
</dbReference>
<proteinExistence type="inferred from homology"/>